<dbReference type="RefSeq" id="XP_040659491.1">
    <property type="nucleotide sequence ID" value="XM_040798608.1"/>
</dbReference>
<keyword evidence="3" id="KW-1185">Reference proteome</keyword>
<dbReference type="GeneID" id="63713917"/>
<protein>
    <submittedName>
        <fullName evidence="2">Uncharacterized protein</fullName>
    </submittedName>
</protein>
<dbReference type="InParanoid" id="A0A151GSP9"/>
<evidence type="ECO:0000313" key="3">
    <source>
        <dbReference type="Proteomes" id="UP000076580"/>
    </source>
</evidence>
<name>A0A151GSP9_DRECN</name>
<accession>A0A151GSP9</accession>
<dbReference type="AlphaFoldDB" id="A0A151GSP9"/>
<gene>
    <name evidence="2" type="ORF">DCS_01274</name>
</gene>
<organism evidence="2 3">
    <name type="scientific">Drechmeria coniospora</name>
    <name type="common">Nematophagous fungus</name>
    <name type="synonym">Meria coniospora</name>
    <dbReference type="NCBI Taxonomy" id="98403"/>
    <lineage>
        <taxon>Eukaryota</taxon>
        <taxon>Fungi</taxon>
        <taxon>Dikarya</taxon>
        <taxon>Ascomycota</taxon>
        <taxon>Pezizomycotina</taxon>
        <taxon>Sordariomycetes</taxon>
        <taxon>Hypocreomycetidae</taxon>
        <taxon>Hypocreales</taxon>
        <taxon>Ophiocordycipitaceae</taxon>
        <taxon>Drechmeria</taxon>
    </lineage>
</organism>
<keyword evidence="1" id="KW-0472">Membrane</keyword>
<feature type="transmembrane region" description="Helical" evidence="1">
    <location>
        <begin position="12"/>
        <end position="33"/>
    </location>
</feature>
<evidence type="ECO:0000313" key="2">
    <source>
        <dbReference type="EMBL" id="KYK60139.1"/>
    </source>
</evidence>
<comment type="caution">
    <text evidence="2">The sequence shown here is derived from an EMBL/GenBank/DDBJ whole genome shotgun (WGS) entry which is preliminary data.</text>
</comment>
<proteinExistence type="predicted"/>
<dbReference type="EMBL" id="LAYC01000001">
    <property type="protein sequence ID" value="KYK60139.1"/>
    <property type="molecule type" value="Genomic_DNA"/>
</dbReference>
<keyword evidence="1" id="KW-0812">Transmembrane</keyword>
<keyword evidence="1" id="KW-1133">Transmembrane helix</keyword>
<reference evidence="2 3" key="1">
    <citation type="journal article" date="2016" name="Sci. Rep.">
        <title>Insights into Adaptations to a Near-Obligate Nematode Endoparasitic Lifestyle from the Finished Genome of Drechmeria coniospora.</title>
        <authorList>
            <person name="Zhang L."/>
            <person name="Zhou Z."/>
            <person name="Guo Q."/>
            <person name="Fokkens L."/>
            <person name="Miskei M."/>
            <person name="Pocsi I."/>
            <person name="Zhang W."/>
            <person name="Chen M."/>
            <person name="Wang L."/>
            <person name="Sun Y."/>
            <person name="Donzelli B.G."/>
            <person name="Gibson D.M."/>
            <person name="Nelson D.R."/>
            <person name="Luo J.G."/>
            <person name="Rep M."/>
            <person name="Liu H."/>
            <person name="Yang S."/>
            <person name="Wang J."/>
            <person name="Krasnoff S.B."/>
            <person name="Xu Y."/>
            <person name="Molnar I."/>
            <person name="Lin M."/>
        </authorList>
    </citation>
    <scope>NUCLEOTIDE SEQUENCE [LARGE SCALE GENOMIC DNA]</scope>
    <source>
        <strain evidence="2 3">ARSEF 6962</strain>
    </source>
</reference>
<evidence type="ECO:0000256" key="1">
    <source>
        <dbReference type="SAM" id="Phobius"/>
    </source>
</evidence>
<dbReference type="Proteomes" id="UP000076580">
    <property type="component" value="Chromosome 01"/>
</dbReference>
<sequence>MTESESRAQEVLVVAISVLFLALLLVSIVAYNVKSKDNHGQGNDSWREMWGFQEGPAAVIQSLQRQSFMESVRRRSITLAENLQLELMSLKRKLSWRPSMAESVPVADLSVANTLQRFTLDSGDTKAESQAVGNGSRWRISQDSLALITGRESVWADKRRRSTWVACESEEESCDLEAQASTDSA</sequence>